<dbReference type="CDD" id="cd03512">
    <property type="entry name" value="Alkane-hydroxylase"/>
    <property type="match status" value="1"/>
</dbReference>
<comment type="similarity">
    <text evidence="2">Belongs to the fatty acid desaturase type 1 family. AlkB subfamily.</text>
</comment>
<dbReference type="Proteomes" id="UP000030680">
    <property type="component" value="Unassembled WGS sequence"/>
</dbReference>
<keyword evidence="9" id="KW-0408">Iron</keyword>
<dbReference type="GO" id="GO:0004497">
    <property type="term" value="F:monooxygenase activity"/>
    <property type="evidence" value="ECO:0007669"/>
    <property type="project" value="UniProtKB-KW"/>
</dbReference>
<evidence type="ECO:0000256" key="4">
    <source>
        <dbReference type="ARBA" id="ARBA00022519"/>
    </source>
</evidence>
<feature type="transmembrane region" description="Helical" evidence="12">
    <location>
        <begin position="210"/>
        <end position="228"/>
    </location>
</feature>
<organism evidence="14 15">
    <name type="scientific">Galdieria sulphuraria</name>
    <name type="common">Red alga</name>
    <dbReference type="NCBI Taxonomy" id="130081"/>
    <lineage>
        <taxon>Eukaryota</taxon>
        <taxon>Rhodophyta</taxon>
        <taxon>Bangiophyceae</taxon>
        <taxon>Galdieriales</taxon>
        <taxon>Galdieriaceae</taxon>
        <taxon>Galdieria</taxon>
    </lineage>
</organism>
<evidence type="ECO:0000256" key="8">
    <source>
        <dbReference type="ARBA" id="ARBA00023002"/>
    </source>
</evidence>
<dbReference type="InterPro" id="IPR005804">
    <property type="entry name" value="FA_desaturase_dom"/>
</dbReference>
<evidence type="ECO:0000256" key="3">
    <source>
        <dbReference type="ARBA" id="ARBA00022475"/>
    </source>
</evidence>
<proteinExistence type="inferred from homology"/>
<keyword evidence="4" id="KW-0997">Cell inner membrane</keyword>
<dbReference type="OrthoDB" id="507375at2759"/>
<dbReference type="KEGG" id="gsl:Gasu_61910"/>
<keyword evidence="10 14" id="KW-0503">Monooxygenase</keyword>
<dbReference type="GO" id="GO:0046872">
    <property type="term" value="F:metal ion binding"/>
    <property type="evidence" value="ECO:0007669"/>
    <property type="project" value="UniProtKB-KW"/>
</dbReference>
<keyword evidence="7 12" id="KW-1133">Transmembrane helix</keyword>
<dbReference type="InterPro" id="IPR033885">
    <property type="entry name" value="AlkB/XylM"/>
</dbReference>
<evidence type="ECO:0000256" key="9">
    <source>
        <dbReference type="ARBA" id="ARBA00023004"/>
    </source>
</evidence>
<keyword evidence="11 12" id="KW-0472">Membrane</keyword>
<reference evidence="15" key="1">
    <citation type="journal article" date="2013" name="Science">
        <title>Gene transfer from bacteria and archaea facilitated evolution of an extremophilic eukaryote.</title>
        <authorList>
            <person name="Schonknecht G."/>
            <person name="Chen W.H."/>
            <person name="Ternes C.M."/>
            <person name="Barbier G.G."/>
            <person name="Shrestha R.P."/>
            <person name="Stanke M."/>
            <person name="Brautigam A."/>
            <person name="Baker B.J."/>
            <person name="Banfield J.F."/>
            <person name="Garavito R.M."/>
            <person name="Carr K."/>
            <person name="Wilkerson C."/>
            <person name="Rensing S.A."/>
            <person name="Gagneul D."/>
            <person name="Dickenson N.E."/>
            <person name="Oesterhelt C."/>
            <person name="Lercher M.J."/>
            <person name="Weber A.P."/>
        </authorList>
    </citation>
    <scope>NUCLEOTIDE SEQUENCE [LARGE SCALE GENOMIC DNA]</scope>
    <source>
        <strain evidence="15">074W</strain>
    </source>
</reference>
<dbReference type="PANTHER" id="PTHR38674">
    <property type="entry name" value="ALKANE 1-MONOOXYGENASE 1"/>
    <property type="match status" value="1"/>
</dbReference>
<evidence type="ECO:0000256" key="2">
    <source>
        <dbReference type="ARBA" id="ARBA00010823"/>
    </source>
</evidence>
<feature type="transmembrane region" description="Helical" evidence="12">
    <location>
        <begin position="234"/>
        <end position="253"/>
    </location>
</feature>
<evidence type="ECO:0000256" key="12">
    <source>
        <dbReference type="SAM" id="Phobius"/>
    </source>
</evidence>
<feature type="transmembrane region" description="Helical" evidence="12">
    <location>
        <begin position="317"/>
        <end position="335"/>
    </location>
</feature>
<dbReference type="OMA" id="WHWSNDV"/>
<feature type="transmembrane region" description="Helical" evidence="12">
    <location>
        <begin position="30"/>
        <end position="48"/>
    </location>
</feature>
<dbReference type="GeneID" id="17085148"/>
<evidence type="ECO:0000256" key="6">
    <source>
        <dbReference type="ARBA" id="ARBA00022723"/>
    </source>
</evidence>
<evidence type="ECO:0000256" key="1">
    <source>
        <dbReference type="ARBA" id="ARBA00004429"/>
    </source>
</evidence>
<protein>
    <submittedName>
        <fullName evidence="14">Alkane 1-monooxygenase</fullName>
        <ecNumber evidence="14">1.14.15.3</ecNumber>
    </submittedName>
</protein>
<dbReference type="EC" id="1.14.15.3" evidence="14"/>
<dbReference type="RefSeq" id="XP_005702686.1">
    <property type="nucleotide sequence ID" value="XM_005702629.1"/>
</dbReference>
<evidence type="ECO:0000256" key="5">
    <source>
        <dbReference type="ARBA" id="ARBA00022692"/>
    </source>
</evidence>
<dbReference type="Gramene" id="EME26166">
    <property type="protein sequence ID" value="EME26166"/>
    <property type="gene ID" value="Gasu_61910"/>
</dbReference>
<dbReference type="PANTHER" id="PTHR38674:SF1">
    <property type="entry name" value="ALKANE 1-MONOOXYGENASE 1"/>
    <property type="match status" value="1"/>
</dbReference>
<evidence type="ECO:0000256" key="7">
    <source>
        <dbReference type="ARBA" id="ARBA00022989"/>
    </source>
</evidence>
<evidence type="ECO:0000313" key="15">
    <source>
        <dbReference type="Proteomes" id="UP000030680"/>
    </source>
</evidence>
<keyword evidence="8 14" id="KW-0560">Oxidoreductase</keyword>
<feature type="transmembrane region" description="Helical" evidence="12">
    <location>
        <begin position="96"/>
        <end position="115"/>
    </location>
</feature>
<evidence type="ECO:0000259" key="13">
    <source>
        <dbReference type="Pfam" id="PF00487"/>
    </source>
</evidence>
<name>M2VSP2_GALSU</name>
<keyword evidence="6" id="KW-0479">Metal-binding</keyword>
<keyword evidence="3" id="KW-1003">Cell membrane</keyword>
<dbReference type="GO" id="GO:0006629">
    <property type="term" value="P:lipid metabolic process"/>
    <property type="evidence" value="ECO:0007669"/>
    <property type="project" value="InterPro"/>
</dbReference>
<dbReference type="GO" id="GO:0005886">
    <property type="term" value="C:plasma membrane"/>
    <property type="evidence" value="ECO:0007669"/>
    <property type="project" value="UniProtKB-SubCell"/>
</dbReference>
<sequence length="350" mass="40411">MYTVAYYYIAYSIPFSAHCSLFFHSGYGKWCSTLYVFVLVPILDLMFGKDYTNPSEEDEKFYKYNFQYTLPLLLWLPSELFLITKAAKYLNGDITFAYWLSSTIAVGLCSGIGIACAHELGHIPSRLCSFFSKGLLLSACYGSFAIEHNYGHHKNVGTDKDPTTAKLNESFYHFFFRSISGVVTNSWKTESKSLKRRGYSGISLFLRNQVLFDSIVSASTGFLFYFLLGWKAMVFYFTQALVAVTLLQLANYIEHYGLIRHKLPNGRYEPVNVSHSWDAPYKLTNLLTFKLQRHSDHHQDPLRPYHLLRMYKETPKLPYAYITMMVIALFPPYYFRLVHPLIPAKMHSNA</sequence>
<evidence type="ECO:0000256" key="10">
    <source>
        <dbReference type="ARBA" id="ARBA00023033"/>
    </source>
</evidence>
<dbReference type="AlphaFoldDB" id="M2VSP2"/>
<gene>
    <name evidence="14" type="ORF">Gasu_61910</name>
</gene>
<accession>M2VSP2</accession>
<evidence type="ECO:0000313" key="14">
    <source>
        <dbReference type="EMBL" id="EME26166.1"/>
    </source>
</evidence>
<feature type="domain" description="Fatty acid desaturase" evidence="13">
    <location>
        <begin position="98"/>
        <end position="325"/>
    </location>
</feature>
<dbReference type="Pfam" id="PF00487">
    <property type="entry name" value="FA_desaturase"/>
    <property type="match status" value="1"/>
</dbReference>
<keyword evidence="15" id="KW-1185">Reference proteome</keyword>
<dbReference type="EMBL" id="KB454589">
    <property type="protein sequence ID" value="EME26166.1"/>
    <property type="molecule type" value="Genomic_DNA"/>
</dbReference>
<comment type="subcellular location">
    <subcellularLocation>
        <location evidence="1">Cell inner membrane</location>
        <topology evidence="1">Multi-pass membrane protein</topology>
    </subcellularLocation>
</comment>
<keyword evidence="5 12" id="KW-0812">Transmembrane</keyword>
<evidence type="ECO:0000256" key="11">
    <source>
        <dbReference type="ARBA" id="ARBA00023136"/>
    </source>
</evidence>